<dbReference type="InterPro" id="IPR051313">
    <property type="entry name" value="Bact_iron-sidero_bind"/>
</dbReference>
<evidence type="ECO:0000256" key="5">
    <source>
        <dbReference type="SAM" id="MobiDB-lite"/>
    </source>
</evidence>
<feature type="signal peptide" evidence="6">
    <location>
        <begin position="1"/>
        <end position="27"/>
    </location>
</feature>
<comment type="caution">
    <text evidence="8">The sequence shown here is derived from an EMBL/GenBank/DDBJ whole genome shotgun (WGS) entry which is preliminary data.</text>
</comment>
<dbReference type="OrthoDB" id="2241086at2"/>
<evidence type="ECO:0000256" key="1">
    <source>
        <dbReference type="ARBA" id="ARBA00004193"/>
    </source>
</evidence>
<feature type="chain" id="PRO_5021023807" evidence="6">
    <location>
        <begin position="28"/>
        <end position="337"/>
    </location>
</feature>
<feature type="compositionally biased region" description="Acidic residues" evidence="5">
    <location>
        <begin position="38"/>
        <end position="50"/>
    </location>
</feature>
<name>A0A4R6U872_9BACI</name>
<comment type="similarity">
    <text evidence="2">Belongs to the bacterial solute-binding protein 8 family.</text>
</comment>
<evidence type="ECO:0000256" key="4">
    <source>
        <dbReference type="ARBA" id="ARBA00022729"/>
    </source>
</evidence>
<dbReference type="PROSITE" id="PS50983">
    <property type="entry name" value="FE_B12_PBP"/>
    <property type="match status" value="1"/>
</dbReference>
<keyword evidence="4 6" id="KW-0732">Signal</keyword>
<dbReference type="Gene3D" id="3.40.50.1980">
    <property type="entry name" value="Nitrogenase molybdenum iron protein domain"/>
    <property type="match status" value="2"/>
</dbReference>
<evidence type="ECO:0000256" key="2">
    <source>
        <dbReference type="ARBA" id="ARBA00008814"/>
    </source>
</evidence>
<comment type="subcellular location">
    <subcellularLocation>
        <location evidence="1">Cell membrane</location>
        <topology evidence="1">Lipid-anchor</topology>
    </subcellularLocation>
</comment>
<accession>A0A4R6U872</accession>
<dbReference type="RefSeq" id="WP_133579743.1">
    <property type="nucleotide sequence ID" value="NZ_SNYJ01000004.1"/>
</dbReference>
<dbReference type="PANTHER" id="PTHR30532">
    <property type="entry name" value="IRON III DICITRATE-BINDING PERIPLASMIC PROTEIN"/>
    <property type="match status" value="1"/>
</dbReference>
<feature type="domain" description="Fe/B12 periplasmic-binding" evidence="7">
    <location>
        <begin position="79"/>
        <end position="336"/>
    </location>
</feature>
<evidence type="ECO:0000259" key="7">
    <source>
        <dbReference type="PROSITE" id="PS50983"/>
    </source>
</evidence>
<evidence type="ECO:0000313" key="9">
    <source>
        <dbReference type="Proteomes" id="UP000295632"/>
    </source>
</evidence>
<dbReference type="GO" id="GO:1901678">
    <property type="term" value="P:iron coordination entity transport"/>
    <property type="evidence" value="ECO:0007669"/>
    <property type="project" value="UniProtKB-ARBA"/>
</dbReference>
<evidence type="ECO:0000256" key="6">
    <source>
        <dbReference type="SAM" id="SignalP"/>
    </source>
</evidence>
<proteinExistence type="inferred from homology"/>
<dbReference type="Proteomes" id="UP000295632">
    <property type="component" value="Unassembled WGS sequence"/>
</dbReference>
<keyword evidence="9" id="KW-1185">Reference proteome</keyword>
<reference evidence="8 9" key="1">
    <citation type="submission" date="2019-03" db="EMBL/GenBank/DDBJ databases">
        <title>Genomic Encyclopedia of Type Strains, Phase IV (KMG-IV): sequencing the most valuable type-strain genomes for metagenomic binning, comparative biology and taxonomic classification.</title>
        <authorList>
            <person name="Goeker M."/>
        </authorList>
    </citation>
    <scope>NUCLEOTIDE SEQUENCE [LARGE SCALE GENOMIC DNA]</scope>
    <source>
        <strain evidence="8 9">DSM 28697</strain>
    </source>
</reference>
<dbReference type="PANTHER" id="PTHR30532:SF26">
    <property type="entry name" value="IRON(3+)-HYDROXAMATE-BINDING PROTEIN FHUD"/>
    <property type="match status" value="1"/>
</dbReference>
<keyword evidence="3" id="KW-0813">Transport</keyword>
<dbReference type="InterPro" id="IPR002491">
    <property type="entry name" value="ABC_transptr_periplasmic_BD"/>
</dbReference>
<dbReference type="Pfam" id="PF01497">
    <property type="entry name" value="Peripla_BP_2"/>
    <property type="match status" value="1"/>
</dbReference>
<dbReference type="SUPFAM" id="SSF53807">
    <property type="entry name" value="Helical backbone' metal receptor"/>
    <property type="match status" value="1"/>
</dbReference>
<dbReference type="GO" id="GO:0005886">
    <property type="term" value="C:plasma membrane"/>
    <property type="evidence" value="ECO:0007669"/>
    <property type="project" value="UniProtKB-SubCell"/>
</dbReference>
<organism evidence="8 9">
    <name type="scientific">Aureibacillus halotolerans</name>
    <dbReference type="NCBI Taxonomy" id="1508390"/>
    <lineage>
        <taxon>Bacteria</taxon>
        <taxon>Bacillati</taxon>
        <taxon>Bacillota</taxon>
        <taxon>Bacilli</taxon>
        <taxon>Bacillales</taxon>
        <taxon>Bacillaceae</taxon>
        <taxon>Aureibacillus</taxon>
    </lineage>
</organism>
<evidence type="ECO:0000256" key="3">
    <source>
        <dbReference type="ARBA" id="ARBA00022448"/>
    </source>
</evidence>
<sequence length="337" mass="37366">MGKRKQLFLVLTIFLLLVVLSACGSSANMEASPQDVADSTETEETAESESTEVKTEEASSETRIVETINGEVEIPANPQRVVAHENYLATLIALGIKPVGGSDRELSSPHIQDHIQGIESVGEFTGSLEKILTLKPDLIVTANNDPSIYAQLSKIAPTLVFPYLTFGNVEKEMQEMGAMLGREDEAKAWQEQFDERVAVAKQKAQDVIGDQTVTLVGAFNKDLYIYGDSLYRGGEALYQHLELQPPKAVAEEVIGSEDNYLVISYEVLENYAGDYIFVDESNGGQLEEDSPIWRNLDAVKNERVIIYEDPEYFWPYDPIAVPNQAERLAELLIELGE</sequence>
<dbReference type="PROSITE" id="PS51257">
    <property type="entry name" value="PROKAR_LIPOPROTEIN"/>
    <property type="match status" value="1"/>
</dbReference>
<feature type="region of interest" description="Disordered" evidence="5">
    <location>
        <begin position="29"/>
        <end position="62"/>
    </location>
</feature>
<protein>
    <submittedName>
        <fullName evidence="8">Iron complex transport system substrate-binding protein</fullName>
    </submittedName>
</protein>
<gene>
    <name evidence="8" type="ORF">EV213_104141</name>
</gene>
<evidence type="ECO:0000313" key="8">
    <source>
        <dbReference type="EMBL" id="TDQ41143.1"/>
    </source>
</evidence>
<dbReference type="GO" id="GO:0030288">
    <property type="term" value="C:outer membrane-bounded periplasmic space"/>
    <property type="evidence" value="ECO:0007669"/>
    <property type="project" value="TreeGrafter"/>
</dbReference>
<dbReference type="EMBL" id="SNYJ01000004">
    <property type="protein sequence ID" value="TDQ41143.1"/>
    <property type="molecule type" value="Genomic_DNA"/>
</dbReference>
<dbReference type="AlphaFoldDB" id="A0A4R6U872"/>